<comment type="caution">
    <text evidence="3">The sequence shown here is derived from an EMBL/GenBank/DDBJ whole genome shotgun (WGS) entry which is preliminary data.</text>
</comment>
<sequence length="580" mass="65149">MSLTLQERISRFEPATLGENVSHLHADDRAALVKLVEVCKYIDMLYYRQAWKGNEALRAQLEAKANQSPEAADQLLCFELNRGPWDRTTDHEPFIPGVPAKPPMGANFYPEDLTREEWDQWLATLSPDEVAKAKGFYHIVTRGVLTDSLGSLVSDPNSQTTSGLRCVPYSEAYSDLLVPAAELLKSAGQLVQPRHPTLARFLEQRAESFLTNDYLTSELAWLRVEASEECPLEITCGPYEVYTDTFMSYKAAFEMYIHWRDAQESERLDTFKHTLPLIEQRLPIPEVVKRKDLTPPPIVVVNELMHAGDVAVPMTAAYNLPNDEEAVRRGGSRLTIIKNVQEKKYEKVLLPIADLVVAEDQVPHLSFGAFFTHVLLHEVAHSNGPQTVTENLPEENSPSDGKGLLTRMWDAVWGSSPSPQAAPTVRSRLQELYSTIEEAKADITGLFAAAELIDEGLIKDVTLESFYVTFLASAFRSIRFGLNEAHGRGQAIQLNYLLDKQAFEVEEATGKFRVNFSKMREAVRDLTHDLIMHQARGNKANVDAFVKELGVLRPHTEKALEKLAKVPVDIRPKFTLTEPL</sequence>
<reference evidence="3" key="1">
    <citation type="submission" date="2022-07" db="EMBL/GenBank/DDBJ databases">
        <title>Phylogenomic reconstructions and comparative analyses of Kickxellomycotina fungi.</title>
        <authorList>
            <person name="Reynolds N.K."/>
            <person name="Stajich J.E."/>
            <person name="Barry K."/>
            <person name="Grigoriev I.V."/>
            <person name="Crous P."/>
            <person name="Smith M.E."/>
        </authorList>
    </citation>
    <scope>NUCLEOTIDE SEQUENCE</scope>
    <source>
        <strain evidence="3">RSA 1196</strain>
    </source>
</reference>
<evidence type="ECO:0000313" key="3">
    <source>
        <dbReference type="EMBL" id="KAJ1968134.1"/>
    </source>
</evidence>
<evidence type="ECO:0008006" key="5">
    <source>
        <dbReference type="Google" id="ProtNLM"/>
    </source>
</evidence>
<keyword evidence="2" id="KW-0378">Hydrolase</keyword>
<gene>
    <name evidence="3" type="ORF">IWQ62_001428</name>
</gene>
<proteinExistence type="predicted"/>
<dbReference type="OrthoDB" id="510307at2759"/>
<evidence type="ECO:0000256" key="2">
    <source>
        <dbReference type="ARBA" id="ARBA00022801"/>
    </source>
</evidence>
<keyword evidence="4" id="KW-1185">Reference proteome</keyword>
<organism evidence="3 4">
    <name type="scientific">Dispira parvispora</name>
    <dbReference type="NCBI Taxonomy" id="1520584"/>
    <lineage>
        <taxon>Eukaryota</taxon>
        <taxon>Fungi</taxon>
        <taxon>Fungi incertae sedis</taxon>
        <taxon>Zoopagomycota</taxon>
        <taxon>Kickxellomycotina</taxon>
        <taxon>Dimargaritomycetes</taxon>
        <taxon>Dimargaritales</taxon>
        <taxon>Dimargaritaceae</taxon>
        <taxon>Dispira</taxon>
    </lineage>
</organism>
<dbReference type="PANTHER" id="PTHR23422">
    <property type="entry name" value="DIPEPTIDYL PEPTIDASE III-RELATED"/>
    <property type="match status" value="1"/>
</dbReference>
<keyword evidence="1" id="KW-0479">Metal-binding</keyword>
<dbReference type="InterPro" id="IPR039461">
    <property type="entry name" value="Peptidase_M49"/>
</dbReference>
<protein>
    <recommendedName>
        <fullName evidence="5">Nudix hydrolase 3</fullName>
    </recommendedName>
</protein>
<evidence type="ECO:0000313" key="4">
    <source>
        <dbReference type="Proteomes" id="UP001150925"/>
    </source>
</evidence>
<name>A0A9W8E869_9FUNG</name>
<evidence type="ECO:0000256" key="1">
    <source>
        <dbReference type="ARBA" id="ARBA00022723"/>
    </source>
</evidence>
<dbReference type="EMBL" id="JANBPY010000227">
    <property type="protein sequence ID" value="KAJ1968134.1"/>
    <property type="molecule type" value="Genomic_DNA"/>
</dbReference>
<dbReference type="GO" id="GO:0046872">
    <property type="term" value="F:metal ion binding"/>
    <property type="evidence" value="ECO:0007669"/>
    <property type="project" value="UniProtKB-KW"/>
</dbReference>
<dbReference type="GO" id="GO:0008239">
    <property type="term" value="F:dipeptidyl-peptidase activity"/>
    <property type="evidence" value="ECO:0007669"/>
    <property type="project" value="TreeGrafter"/>
</dbReference>
<dbReference type="AlphaFoldDB" id="A0A9W8E869"/>
<dbReference type="GO" id="GO:0005737">
    <property type="term" value="C:cytoplasm"/>
    <property type="evidence" value="ECO:0007669"/>
    <property type="project" value="TreeGrafter"/>
</dbReference>
<accession>A0A9W8E869</accession>
<dbReference type="Gene3D" id="3.30.540.30">
    <property type="match status" value="1"/>
</dbReference>
<dbReference type="Proteomes" id="UP001150925">
    <property type="component" value="Unassembled WGS sequence"/>
</dbReference>
<dbReference type="PANTHER" id="PTHR23422:SF9">
    <property type="entry name" value="ZN-DEPENDENT HYDROLASE"/>
    <property type="match status" value="1"/>
</dbReference>